<dbReference type="AlphaFoldDB" id="A2EI11"/>
<name>A2EI11_TRIV3</name>
<reference evidence="2" key="1">
    <citation type="submission" date="2006-10" db="EMBL/GenBank/DDBJ databases">
        <authorList>
            <person name="Amadeo P."/>
            <person name="Zhao Q."/>
            <person name="Wortman J."/>
            <person name="Fraser-Liggett C."/>
            <person name="Carlton J."/>
        </authorList>
    </citation>
    <scope>NUCLEOTIDE SEQUENCE</scope>
    <source>
        <strain evidence="2">G3</strain>
    </source>
</reference>
<dbReference type="Proteomes" id="UP000001542">
    <property type="component" value="Unassembled WGS sequence"/>
</dbReference>
<reference evidence="2" key="2">
    <citation type="journal article" date="2007" name="Science">
        <title>Draft genome sequence of the sexually transmitted pathogen Trichomonas vaginalis.</title>
        <authorList>
            <person name="Carlton J.M."/>
            <person name="Hirt R.P."/>
            <person name="Silva J.C."/>
            <person name="Delcher A.L."/>
            <person name="Schatz M."/>
            <person name="Zhao Q."/>
            <person name="Wortman J.R."/>
            <person name="Bidwell S.L."/>
            <person name="Alsmark U.C.M."/>
            <person name="Besteiro S."/>
            <person name="Sicheritz-Ponten T."/>
            <person name="Noel C.J."/>
            <person name="Dacks J.B."/>
            <person name="Foster P.G."/>
            <person name="Simillion C."/>
            <person name="Van de Peer Y."/>
            <person name="Miranda-Saavedra D."/>
            <person name="Barton G.J."/>
            <person name="Westrop G.D."/>
            <person name="Mueller S."/>
            <person name="Dessi D."/>
            <person name="Fiori P.L."/>
            <person name="Ren Q."/>
            <person name="Paulsen I."/>
            <person name="Zhang H."/>
            <person name="Bastida-Corcuera F.D."/>
            <person name="Simoes-Barbosa A."/>
            <person name="Brown M.T."/>
            <person name="Hayes R.D."/>
            <person name="Mukherjee M."/>
            <person name="Okumura C.Y."/>
            <person name="Schneider R."/>
            <person name="Smith A.J."/>
            <person name="Vanacova S."/>
            <person name="Villalvazo M."/>
            <person name="Haas B.J."/>
            <person name="Pertea M."/>
            <person name="Feldblyum T.V."/>
            <person name="Utterback T.R."/>
            <person name="Shu C.L."/>
            <person name="Osoegawa K."/>
            <person name="de Jong P.J."/>
            <person name="Hrdy I."/>
            <person name="Horvathova L."/>
            <person name="Zubacova Z."/>
            <person name="Dolezal P."/>
            <person name="Malik S.B."/>
            <person name="Logsdon J.M. Jr."/>
            <person name="Henze K."/>
            <person name="Gupta A."/>
            <person name="Wang C.C."/>
            <person name="Dunne R.L."/>
            <person name="Upcroft J.A."/>
            <person name="Upcroft P."/>
            <person name="White O."/>
            <person name="Salzberg S.L."/>
            <person name="Tang P."/>
            <person name="Chiu C.-H."/>
            <person name="Lee Y.-S."/>
            <person name="Embley T.M."/>
            <person name="Coombs G.H."/>
            <person name="Mottram J.C."/>
            <person name="Tachezy J."/>
            <person name="Fraser-Liggett C.M."/>
            <person name="Johnson P.J."/>
        </authorList>
    </citation>
    <scope>NUCLEOTIDE SEQUENCE [LARGE SCALE GENOMIC DNA]</scope>
    <source>
        <strain evidence="2">G3</strain>
    </source>
</reference>
<keyword evidence="3" id="KW-1185">Reference proteome</keyword>
<dbReference type="EMBL" id="DS113393">
    <property type="protein sequence ID" value="EAY07743.1"/>
    <property type="molecule type" value="Genomic_DNA"/>
</dbReference>
<dbReference type="KEGG" id="tva:4765638"/>
<feature type="compositionally biased region" description="Basic and acidic residues" evidence="1">
    <location>
        <begin position="116"/>
        <end position="129"/>
    </location>
</feature>
<sequence length="237" mass="27316">MFSSLVKKITESPYQDYSNFQRTFDSNNNFNNLLRTNYAAAFGENYNFFQDKQVEDIKQVYIKLKPIGGELLELHVGQMDFLQEYSLFCHELKKILETQNAKLAEKENKEKIQQKMQDRLDSDQKKLDTAKSAGKTEAAAKLENTVSTDEANLNDAKANAQKAEQDYNNYMEESKTKFPALFVDKTISLVRKLQASSQKNNQIGSKILEVAQQFHDFDDPSSKALRDRLELWNQTTV</sequence>
<dbReference type="RefSeq" id="XP_001319966.1">
    <property type="nucleotide sequence ID" value="XM_001319931.1"/>
</dbReference>
<evidence type="ECO:0000313" key="3">
    <source>
        <dbReference type="Proteomes" id="UP000001542"/>
    </source>
</evidence>
<dbReference type="VEuPathDB" id="TrichDB:TVAG_118240"/>
<feature type="region of interest" description="Disordered" evidence="1">
    <location>
        <begin position="116"/>
        <end position="154"/>
    </location>
</feature>
<organism evidence="2 3">
    <name type="scientific">Trichomonas vaginalis (strain ATCC PRA-98 / G3)</name>
    <dbReference type="NCBI Taxonomy" id="412133"/>
    <lineage>
        <taxon>Eukaryota</taxon>
        <taxon>Metamonada</taxon>
        <taxon>Parabasalia</taxon>
        <taxon>Trichomonadida</taxon>
        <taxon>Trichomonadidae</taxon>
        <taxon>Trichomonas</taxon>
    </lineage>
</organism>
<gene>
    <name evidence="2" type="ORF">TVAG_118240</name>
</gene>
<dbReference type="SMR" id="A2EI11"/>
<evidence type="ECO:0000256" key="1">
    <source>
        <dbReference type="SAM" id="MobiDB-lite"/>
    </source>
</evidence>
<evidence type="ECO:0000313" key="2">
    <source>
        <dbReference type="EMBL" id="EAY07743.1"/>
    </source>
</evidence>
<protein>
    <submittedName>
        <fullName evidence="2">Uncharacterized protein</fullName>
    </submittedName>
</protein>
<dbReference type="InParanoid" id="A2EI11"/>
<accession>A2EI11</accession>
<dbReference type="VEuPathDB" id="TrichDB:TVAGG3_0230490"/>
<proteinExistence type="predicted"/>